<dbReference type="Gene3D" id="1.10.10.2840">
    <property type="entry name" value="PucR C-terminal helix-turn-helix domain"/>
    <property type="match status" value="1"/>
</dbReference>
<feature type="domain" description="Putative sugar diacid recognition" evidence="2">
    <location>
        <begin position="26"/>
        <end position="158"/>
    </location>
</feature>
<comment type="similarity">
    <text evidence="1">Belongs to the CdaR family.</text>
</comment>
<evidence type="ECO:0000313" key="6">
    <source>
        <dbReference type="Proteomes" id="UP000186108"/>
    </source>
</evidence>
<evidence type="ECO:0000256" key="1">
    <source>
        <dbReference type="ARBA" id="ARBA00006754"/>
    </source>
</evidence>
<dbReference type="InterPro" id="IPR008599">
    <property type="entry name" value="Diacid_rec"/>
</dbReference>
<protein>
    <submittedName>
        <fullName evidence="5">Sugar diacid utilization regulator</fullName>
    </submittedName>
</protein>
<name>A0A1B1KAD8_RHOOP</name>
<feature type="domain" description="CdaR GGDEF-like" evidence="4">
    <location>
        <begin position="169"/>
        <end position="297"/>
    </location>
</feature>
<evidence type="ECO:0000259" key="2">
    <source>
        <dbReference type="Pfam" id="PF05651"/>
    </source>
</evidence>
<dbReference type="Pfam" id="PF13556">
    <property type="entry name" value="HTH_30"/>
    <property type="match status" value="1"/>
</dbReference>
<dbReference type="InterPro" id="IPR041522">
    <property type="entry name" value="CdaR_GGDEF"/>
</dbReference>
<dbReference type="SUPFAM" id="SSF46689">
    <property type="entry name" value="Homeodomain-like"/>
    <property type="match status" value="1"/>
</dbReference>
<dbReference type="Proteomes" id="UP000186108">
    <property type="component" value="Chromosome"/>
</dbReference>
<dbReference type="InterPro" id="IPR042070">
    <property type="entry name" value="PucR_C-HTH_sf"/>
</dbReference>
<evidence type="ECO:0000259" key="4">
    <source>
        <dbReference type="Pfam" id="PF17853"/>
    </source>
</evidence>
<sequence>MIYTEIDTQLCDVHNSHKRSEGQSMLSEALAQQIANEITDVIGFNVLITDAAGTVVGSGDERRIGQFHEASIEVIRARRMIAHSAADVRDLVGSLPGVTIPLVIDGDVVGTIGLSGSPEQVEQFGLVVKRQTEILMQEASRIGTRLTYERAAEELLRDICDWHRSTFTEAQISRRATGLGYDLRSPRVMVLISYDSHTDDAAVEGRPVSLEVLRAVQDTFDSATDLVAPLARQVIAVTTVVTAPIPAADSALTDRCRKYVSQIRERGWDTRVGIGSIAHGVEQINLSSQDAYDALRLGAVLDPRGQVYDIDRFRLHQAVSVIPAETRDRLSRAVLGALATDNDWPQLQETLIAWGECGFNSSRAAKRLHVHRNTLANRLDKIARLLGRPLDEPGLGMTLYLACVVARRAG</sequence>
<dbReference type="Pfam" id="PF05651">
    <property type="entry name" value="Diacid_rec"/>
    <property type="match status" value="1"/>
</dbReference>
<dbReference type="InterPro" id="IPR051448">
    <property type="entry name" value="CdaR-like_regulators"/>
</dbReference>
<dbReference type="InterPro" id="IPR009057">
    <property type="entry name" value="Homeodomain-like_sf"/>
</dbReference>
<feature type="domain" description="PucR C-terminal helix-turn-helix" evidence="3">
    <location>
        <begin position="347"/>
        <end position="403"/>
    </location>
</feature>
<gene>
    <name evidence="5" type="ORF">R1CP_24430</name>
</gene>
<dbReference type="Pfam" id="PF17853">
    <property type="entry name" value="GGDEF_2"/>
    <property type="match status" value="1"/>
</dbReference>
<accession>A0A1B1KAD8</accession>
<dbReference type="PANTHER" id="PTHR33744">
    <property type="entry name" value="CARBOHYDRATE DIACID REGULATOR"/>
    <property type="match status" value="1"/>
</dbReference>
<dbReference type="PATRIC" id="fig|37919.13.peg.5142"/>
<evidence type="ECO:0000313" key="5">
    <source>
        <dbReference type="EMBL" id="ANS29549.1"/>
    </source>
</evidence>
<dbReference type="PANTHER" id="PTHR33744:SF15">
    <property type="entry name" value="CARBOHYDRATE DIACID REGULATOR"/>
    <property type="match status" value="1"/>
</dbReference>
<reference evidence="5 6" key="1">
    <citation type="submission" date="2014-07" db="EMBL/GenBank/DDBJ databases">
        <authorList>
            <person name="Zhang J.E."/>
            <person name="Yang H."/>
            <person name="Guo J."/>
            <person name="Deng Z."/>
            <person name="Luo H."/>
            <person name="Luo M."/>
            <person name="Zhao B."/>
        </authorList>
    </citation>
    <scope>NUCLEOTIDE SEQUENCE [LARGE SCALE GENOMIC DNA]</scope>
    <source>
        <strain evidence="5 6">1CP</strain>
    </source>
</reference>
<proteinExistence type="inferred from homology"/>
<dbReference type="EMBL" id="CP009111">
    <property type="protein sequence ID" value="ANS29549.1"/>
    <property type="molecule type" value="Genomic_DNA"/>
</dbReference>
<dbReference type="InterPro" id="IPR025736">
    <property type="entry name" value="PucR_C-HTH_dom"/>
</dbReference>
<evidence type="ECO:0000259" key="3">
    <source>
        <dbReference type="Pfam" id="PF13556"/>
    </source>
</evidence>
<organism evidence="5 6">
    <name type="scientific">Rhodococcus opacus</name>
    <name type="common">Nocardia opaca</name>
    <dbReference type="NCBI Taxonomy" id="37919"/>
    <lineage>
        <taxon>Bacteria</taxon>
        <taxon>Bacillati</taxon>
        <taxon>Actinomycetota</taxon>
        <taxon>Actinomycetes</taxon>
        <taxon>Mycobacteriales</taxon>
        <taxon>Nocardiaceae</taxon>
        <taxon>Rhodococcus</taxon>
    </lineage>
</organism>
<dbReference type="AlphaFoldDB" id="A0A1B1KAD8"/>